<dbReference type="Pfam" id="PF00795">
    <property type="entry name" value="CN_hydrolase"/>
    <property type="match status" value="1"/>
</dbReference>
<evidence type="ECO:0000313" key="3">
    <source>
        <dbReference type="EMBL" id="WOO80781.1"/>
    </source>
</evidence>
<evidence type="ECO:0000259" key="2">
    <source>
        <dbReference type="PROSITE" id="PS50263"/>
    </source>
</evidence>
<dbReference type="Gene3D" id="3.60.110.10">
    <property type="entry name" value="Carbon-nitrogen hydrolase"/>
    <property type="match status" value="1"/>
</dbReference>
<evidence type="ECO:0000256" key="1">
    <source>
        <dbReference type="ARBA" id="ARBA00008129"/>
    </source>
</evidence>
<dbReference type="InterPro" id="IPR036526">
    <property type="entry name" value="C-N_Hydrolase_sf"/>
</dbReference>
<feature type="domain" description="CN hydrolase" evidence="2">
    <location>
        <begin position="17"/>
        <end position="298"/>
    </location>
</feature>
<reference evidence="3" key="1">
    <citation type="submission" date="2023-10" db="EMBL/GenBank/DDBJ databases">
        <authorList>
            <person name="Noh H."/>
        </authorList>
    </citation>
    <scope>NUCLEOTIDE SEQUENCE</scope>
    <source>
        <strain evidence="3">DUCC4014</strain>
    </source>
</reference>
<dbReference type="InterPro" id="IPR003010">
    <property type="entry name" value="C-N_Hydrolase"/>
</dbReference>
<keyword evidence="4" id="KW-1185">Reference proteome</keyword>
<evidence type="ECO:0000313" key="4">
    <source>
        <dbReference type="Proteomes" id="UP000827549"/>
    </source>
</evidence>
<dbReference type="InterPro" id="IPR044149">
    <property type="entry name" value="Nitrilases_CHs"/>
</dbReference>
<dbReference type="SUPFAM" id="SSF56317">
    <property type="entry name" value="Carbon-nitrogen hydrolase"/>
    <property type="match status" value="1"/>
</dbReference>
<dbReference type="CDD" id="cd07564">
    <property type="entry name" value="nitrilases_CHs"/>
    <property type="match status" value="1"/>
</dbReference>
<sequence>MTNTSTSSNTGKDLPVVKVAAVHAAPVFLDTAATVTKGLALLAEAAAAGAKLVVYPETWIPGFPLWSSLTSPIHNHDLFIRLAKESIYVDGPEIAQFRSACKRLGVFAQVGFNEKSRASVGCLYNSTVLIGDDGALLNHHRKLVPTFYEKLTWAPGDGAGLRVVDTSIGRLGALICGENGNGLARYSLMAQGEQLHVSHWPPIFPTRPPSEGGNFDLAAATRLRVAAHCFESKCFGIISASPIGETARAMLVARDPSFADILDNAPVAATSFLDPGGAQIGDELSGETEGIAYATFDLNKCIEPKQFHDFVGGYQRYDVFKLTVNRTRHEPVVWEEDGRGSAERTPWVVAEDVRDL</sequence>
<dbReference type="PANTHER" id="PTHR46044:SF2">
    <property type="entry name" value="CN HYDROLASE DOMAIN-CONTAINING PROTEIN"/>
    <property type="match status" value="1"/>
</dbReference>
<proteinExistence type="inferred from homology"/>
<protein>
    <submittedName>
        <fullName evidence="3">Nitrilase</fullName>
    </submittedName>
</protein>
<dbReference type="EMBL" id="CP086716">
    <property type="protein sequence ID" value="WOO80781.1"/>
    <property type="molecule type" value="Genomic_DNA"/>
</dbReference>
<organism evidence="3 4">
    <name type="scientific">Vanrija pseudolonga</name>
    <dbReference type="NCBI Taxonomy" id="143232"/>
    <lineage>
        <taxon>Eukaryota</taxon>
        <taxon>Fungi</taxon>
        <taxon>Dikarya</taxon>
        <taxon>Basidiomycota</taxon>
        <taxon>Agaricomycotina</taxon>
        <taxon>Tremellomycetes</taxon>
        <taxon>Trichosporonales</taxon>
        <taxon>Trichosporonaceae</taxon>
        <taxon>Vanrija</taxon>
    </lineage>
</organism>
<dbReference type="PROSITE" id="PS50263">
    <property type="entry name" value="CN_HYDROLASE"/>
    <property type="match status" value="1"/>
</dbReference>
<gene>
    <name evidence="3" type="primary">bll6402</name>
    <name evidence="3" type="ORF">LOC62_03G004310</name>
</gene>
<dbReference type="GeneID" id="87807548"/>
<dbReference type="GO" id="GO:0003824">
    <property type="term" value="F:catalytic activity"/>
    <property type="evidence" value="ECO:0007669"/>
    <property type="project" value="InterPro"/>
</dbReference>
<dbReference type="PANTHER" id="PTHR46044">
    <property type="entry name" value="NITRILASE"/>
    <property type="match status" value="1"/>
</dbReference>
<accession>A0AAF0YA10</accession>
<name>A0AAF0YA10_9TREE</name>
<comment type="similarity">
    <text evidence="1">Belongs to the carbon-nitrogen hydrolase superfamily. Nitrilase family.</text>
</comment>
<dbReference type="RefSeq" id="XP_062626813.1">
    <property type="nucleotide sequence ID" value="XM_062770829.1"/>
</dbReference>
<dbReference type="AlphaFoldDB" id="A0AAF0YA10"/>
<dbReference type="Proteomes" id="UP000827549">
    <property type="component" value="Chromosome 3"/>
</dbReference>